<dbReference type="GO" id="GO:0005737">
    <property type="term" value="C:cytoplasm"/>
    <property type="evidence" value="ECO:0007669"/>
    <property type="project" value="TreeGrafter"/>
</dbReference>
<dbReference type="SUPFAM" id="SSF51905">
    <property type="entry name" value="FAD/NAD(P)-binding domain"/>
    <property type="match status" value="1"/>
</dbReference>
<accession>A0A936ZH12</accession>
<gene>
    <name evidence="3" type="ORF">JI739_05000</name>
</gene>
<feature type="domain" description="FAD dependent oxidoreductase" evidence="2">
    <location>
        <begin position="4"/>
        <end position="392"/>
    </location>
</feature>
<dbReference type="PANTHER" id="PTHR13847:SF289">
    <property type="entry name" value="GLYCINE OXIDASE"/>
    <property type="match status" value="1"/>
</dbReference>
<dbReference type="Proteomes" id="UP000613011">
    <property type="component" value="Unassembled WGS sequence"/>
</dbReference>
<evidence type="ECO:0000313" key="3">
    <source>
        <dbReference type="EMBL" id="MBL0419702.1"/>
    </source>
</evidence>
<dbReference type="Pfam" id="PF01266">
    <property type="entry name" value="DAO"/>
    <property type="match status" value="1"/>
</dbReference>
<dbReference type="InterPro" id="IPR006076">
    <property type="entry name" value="FAD-dep_OxRdtase"/>
</dbReference>
<reference evidence="3" key="1">
    <citation type="submission" date="2021-01" db="EMBL/GenBank/DDBJ databases">
        <title>Ramlibacter sp. strain AW1 16S ribosomal RNA gene Genome sequencing and assembly.</title>
        <authorList>
            <person name="Kang M."/>
        </authorList>
    </citation>
    <scope>NUCLEOTIDE SEQUENCE</scope>
    <source>
        <strain evidence="3">AW1</strain>
    </source>
</reference>
<dbReference type="EMBL" id="JAEQNA010000001">
    <property type="protein sequence ID" value="MBL0419702.1"/>
    <property type="molecule type" value="Genomic_DNA"/>
</dbReference>
<dbReference type="Gene3D" id="3.30.9.10">
    <property type="entry name" value="D-Amino Acid Oxidase, subunit A, domain 2"/>
    <property type="match status" value="1"/>
</dbReference>
<dbReference type="AlphaFoldDB" id="A0A936ZH12"/>
<name>A0A936ZH12_9BURK</name>
<comment type="caution">
    <text evidence="3">The sequence shown here is derived from an EMBL/GenBank/DDBJ whole genome shotgun (WGS) entry which is preliminary data.</text>
</comment>
<dbReference type="RefSeq" id="WP_201682711.1">
    <property type="nucleotide sequence ID" value="NZ_JAEQNA010000001.1"/>
</dbReference>
<proteinExistence type="predicted"/>
<evidence type="ECO:0000259" key="2">
    <source>
        <dbReference type="Pfam" id="PF01266"/>
    </source>
</evidence>
<sequence length="410" mass="45078">MKQRVIVLGAGMVGTCSAIHLALRGHEVLLVDRGDPGRETSYGNAGLIQREAVEPYPFPREWTRVARAAARLGVDVNYHFDALPAIARPLARYWLNSAPAAHARASAAYERLIAHCLTEHQFLMDRIAADDLVRRDGYLWVFRHESTFQEARARARRLAEDSGVRHVVLETEAVRALQPMLQTRLPAIHWLDPWAVNDPGELVARYAALFRQSGGHIVTGDALTLAESSTGWQVRTAEGVVDAPHAVVALGPWSDALLRRLGYRWPLFVKRGYHRHYRMDPAPPLAMLDADSGFVLAPMRTGVRLTTGAEFARIDAPATPVQLRRAEVLARGLLPLGEPVEATPWLGARPCTADMLPVIGAAPRHPGLWLNFGHAHQGFTLGPVSGRLIAELVDGSPTLVPLDAYAPTRF</sequence>
<protein>
    <submittedName>
        <fullName evidence="3">FAD-binding oxidoreductase</fullName>
    </submittedName>
</protein>
<dbReference type="Gene3D" id="3.50.50.60">
    <property type="entry name" value="FAD/NAD(P)-binding domain"/>
    <property type="match status" value="2"/>
</dbReference>
<dbReference type="GO" id="GO:0016491">
    <property type="term" value="F:oxidoreductase activity"/>
    <property type="evidence" value="ECO:0007669"/>
    <property type="project" value="UniProtKB-KW"/>
</dbReference>
<keyword evidence="1" id="KW-0560">Oxidoreductase</keyword>
<dbReference type="InterPro" id="IPR036188">
    <property type="entry name" value="FAD/NAD-bd_sf"/>
</dbReference>
<evidence type="ECO:0000256" key="1">
    <source>
        <dbReference type="ARBA" id="ARBA00023002"/>
    </source>
</evidence>
<dbReference type="SUPFAM" id="SSF54373">
    <property type="entry name" value="FAD-linked reductases, C-terminal domain"/>
    <property type="match status" value="1"/>
</dbReference>
<evidence type="ECO:0000313" key="4">
    <source>
        <dbReference type="Proteomes" id="UP000613011"/>
    </source>
</evidence>
<organism evidence="3 4">
    <name type="scientific">Ramlibacter aurantiacus</name>
    <dbReference type="NCBI Taxonomy" id="2801330"/>
    <lineage>
        <taxon>Bacteria</taxon>
        <taxon>Pseudomonadati</taxon>
        <taxon>Pseudomonadota</taxon>
        <taxon>Betaproteobacteria</taxon>
        <taxon>Burkholderiales</taxon>
        <taxon>Comamonadaceae</taxon>
        <taxon>Ramlibacter</taxon>
    </lineage>
</organism>
<keyword evidence="4" id="KW-1185">Reference proteome</keyword>
<dbReference type="PANTHER" id="PTHR13847">
    <property type="entry name" value="SARCOSINE DEHYDROGENASE-RELATED"/>
    <property type="match status" value="1"/>
</dbReference>